<dbReference type="GO" id="GO:0016301">
    <property type="term" value="F:kinase activity"/>
    <property type="evidence" value="ECO:0007669"/>
    <property type="project" value="UniProtKB-KW"/>
</dbReference>
<dbReference type="SUPFAM" id="SSF56112">
    <property type="entry name" value="Protein kinase-like (PK-like)"/>
    <property type="match status" value="1"/>
</dbReference>
<dbReference type="Proteomes" id="UP000256345">
    <property type="component" value="Unassembled WGS sequence"/>
</dbReference>
<keyword evidence="3" id="KW-0418">Kinase</keyword>
<sequence length="278" mass="30545">MSALTAGDLLGREWRIVRPAFGDEPGSEYRVEPVEGGTARRLTLWRTLRPPTAAELRRFEELMRSGERTHHPAFQPVEAVGYDGAREALWMVRPWWNGESLPSMLGGLHPVGLDLPYLYALAEQLAQALTAAQAAGVSHGRLRPTRLLVAPGGKGVRLCLLDLGLEIFRRTHAASWLRPPQVGAAYVAPELGETGPVPTSADVFSFGLIVRDMLATRRDGAWRGRWEHWVERATATEAGRRFGSLTEALKALVPVLRALPDDPPPPPPNYEPGDPTVH</sequence>
<dbReference type="InterPro" id="IPR000719">
    <property type="entry name" value="Prot_kinase_dom"/>
</dbReference>
<feature type="domain" description="Protein kinase" evidence="2">
    <location>
        <begin position="1"/>
        <end position="278"/>
    </location>
</feature>
<reference evidence="3 4" key="1">
    <citation type="submission" date="2018-08" db="EMBL/GenBank/DDBJ databases">
        <title>Genomic Encyclopedia of Archaeal and Bacterial Type Strains, Phase II (KMG-II): from individual species to whole genera.</title>
        <authorList>
            <person name="Goeker M."/>
        </authorList>
    </citation>
    <scope>NUCLEOTIDE SEQUENCE [LARGE SCALE GENOMIC DNA]</scope>
    <source>
        <strain evidence="3 4">DSM 2261</strain>
    </source>
</reference>
<organism evidence="3 4">
    <name type="scientific">Archangium gephyra</name>
    <dbReference type="NCBI Taxonomy" id="48"/>
    <lineage>
        <taxon>Bacteria</taxon>
        <taxon>Pseudomonadati</taxon>
        <taxon>Myxococcota</taxon>
        <taxon>Myxococcia</taxon>
        <taxon>Myxococcales</taxon>
        <taxon>Cystobacterineae</taxon>
        <taxon>Archangiaceae</taxon>
        <taxon>Archangium</taxon>
    </lineage>
</organism>
<dbReference type="Gene3D" id="1.10.510.10">
    <property type="entry name" value="Transferase(Phosphotransferase) domain 1"/>
    <property type="match status" value="1"/>
</dbReference>
<evidence type="ECO:0000259" key="2">
    <source>
        <dbReference type="PROSITE" id="PS50011"/>
    </source>
</evidence>
<protein>
    <submittedName>
        <fullName evidence="3">Serine/threonine-protein kinase</fullName>
    </submittedName>
</protein>
<comment type="caution">
    <text evidence="3">The sequence shown here is derived from an EMBL/GenBank/DDBJ whole genome shotgun (WGS) entry which is preliminary data.</text>
</comment>
<keyword evidence="3" id="KW-0808">Transferase</keyword>
<feature type="compositionally biased region" description="Pro residues" evidence="1">
    <location>
        <begin position="261"/>
        <end position="270"/>
    </location>
</feature>
<evidence type="ECO:0000313" key="3">
    <source>
        <dbReference type="EMBL" id="REG24528.1"/>
    </source>
</evidence>
<dbReference type="PROSITE" id="PS50011">
    <property type="entry name" value="PROTEIN_KINASE_DOM"/>
    <property type="match status" value="1"/>
</dbReference>
<dbReference type="EMBL" id="QUMU01000014">
    <property type="protein sequence ID" value="REG24528.1"/>
    <property type="molecule type" value="Genomic_DNA"/>
</dbReference>
<proteinExistence type="predicted"/>
<dbReference type="InterPro" id="IPR011009">
    <property type="entry name" value="Kinase-like_dom_sf"/>
</dbReference>
<feature type="region of interest" description="Disordered" evidence="1">
    <location>
        <begin position="257"/>
        <end position="278"/>
    </location>
</feature>
<dbReference type="RefSeq" id="WP_047855811.1">
    <property type="nucleotide sequence ID" value="NZ_CP011509.1"/>
</dbReference>
<evidence type="ECO:0000313" key="4">
    <source>
        <dbReference type="Proteomes" id="UP000256345"/>
    </source>
</evidence>
<accession>A0ABX9JQR6</accession>
<name>A0ABX9JQR6_9BACT</name>
<gene>
    <name evidence="3" type="ORF">ATI61_114136</name>
</gene>
<evidence type="ECO:0000256" key="1">
    <source>
        <dbReference type="SAM" id="MobiDB-lite"/>
    </source>
</evidence>
<keyword evidence="4" id="KW-1185">Reference proteome</keyword>